<name>A0A1L9PFS9_ASPVE</name>
<evidence type="ECO:0000256" key="2">
    <source>
        <dbReference type="SAM" id="Phobius"/>
    </source>
</evidence>
<keyword evidence="4" id="KW-1185">Reference proteome</keyword>
<dbReference type="RefSeq" id="XP_040666122.1">
    <property type="nucleotide sequence ID" value="XM_040812008.1"/>
</dbReference>
<reference evidence="4" key="1">
    <citation type="journal article" date="2017" name="Genome Biol.">
        <title>Comparative genomics reveals high biological diversity and specific adaptations in the industrially and medically important fungal genus Aspergillus.</title>
        <authorList>
            <person name="de Vries R.P."/>
            <person name="Riley R."/>
            <person name="Wiebenga A."/>
            <person name="Aguilar-Osorio G."/>
            <person name="Amillis S."/>
            <person name="Uchima C.A."/>
            <person name="Anderluh G."/>
            <person name="Asadollahi M."/>
            <person name="Askin M."/>
            <person name="Barry K."/>
            <person name="Battaglia E."/>
            <person name="Bayram O."/>
            <person name="Benocci T."/>
            <person name="Braus-Stromeyer S.A."/>
            <person name="Caldana C."/>
            <person name="Canovas D."/>
            <person name="Cerqueira G.C."/>
            <person name="Chen F."/>
            <person name="Chen W."/>
            <person name="Choi C."/>
            <person name="Clum A."/>
            <person name="Dos Santos R.A."/>
            <person name="Damasio A.R."/>
            <person name="Diallinas G."/>
            <person name="Emri T."/>
            <person name="Fekete E."/>
            <person name="Flipphi M."/>
            <person name="Freyberg S."/>
            <person name="Gallo A."/>
            <person name="Gournas C."/>
            <person name="Habgood R."/>
            <person name="Hainaut M."/>
            <person name="Harispe M.L."/>
            <person name="Henrissat B."/>
            <person name="Hilden K.S."/>
            <person name="Hope R."/>
            <person name="Hossain A."/>
            <person name="Karabika E."/>
            <person name="Karaffa L."/>
            <person name="Karanyi Z."/>
            <person name="Krasevec N."/>
            <person name="Kuo A."/>
            <person name="Kusch H."/>
            <person name="LaButti K."/>
            <person name="Lagendijk E.L."/>
            <person name="Lapidus A."/>
            <person name="Levasseur A."/>
            <person name="Lindquist E."/>
            <person name="Lipzen A."/>
            <person name="Logrieco A.F."/>
            <person name="MacCabe A."/>
            <person name="Maekelae M.R."/>
            <person name="Malavazi I."/>
            <person name="Melin P."/>
            <person name="Meyer V."/>
            <person name="Mielnichuk N."/>
            <person name="Miskei M."/>
            <person name="Molnar A.P."/>
            <person name="Mule G."/>
            <person name="Ngan C.Y."/>
            <person name="Orejas M."/>
            <person name="Orosz E."/>
            <person name="Ouedraogo J.P."/>
            <person name="Overkamp K.M."/>
            <person name="Park H.-S."/>
            <person name="Perrone G."/>
            <person name="Piumi F."/>
            <person name="Punt P.J."/>
            <person name="Ram A.F."/>
            <person name="Ramon A."/>
            <person name="Rauscher S."/>
            <person name="Record E."/>
            <person name="Riano-Pachon D.M."/>
            <person name="Robert V."/>
            <person name="Roehrig J."/>
            <person name="Ruller R."/>
            <person name="Salamov A."/>
            <person name="Salih N.S."/>
            <person name="Samson R.A."/>
            <person name="Sandor E."/>
            <person name="Sanguinetti M."/>
            <person name="Schuetze T."/>
            <person name="Sepcic K."/>
            <person name="Shelest E."/>
            <person name="Sherlock G."/>
            <person name="Sophianopoulou V."/>
            <person name="Squina F.M."/>
            <person name="Sun H."/>
            <person name="Susca A."/>
            <person name="Todd R.B."/>
            <person name="Tsang A."/>
            <person name="Unkles S.E."/>
            <person name="van de Wiele N."/>
            <person name="van Rossen-Uffink D."/>
            <person name="Oliveira J.V."/>
            <person name="Vesth T.C."/>
            <person name="Visser J."/>
            <person name="Yu J.-H."/>
            <person name="Zhou M."/>
            <person name="Andersen M.R."/>
            <person name="Archer D.B."/>
            <person name="Baker S.E."/>
            <person name="Benoit I."/>
            <person name="Brakhage A.A."/>
            <person name="Braus G.H."/>
            <person name="Fischer R."/>
            <person name="Frisvad J.C."/>
            <person name="Goldman G.H."/>
            <person name="Houbraken J."/>
            <person name="Oakley B."/>
            <person name="Pocsi I."/>
            <person name="Scazzocchio C."/>
            <person name="Seiboth B."/>
            <person name="vanKuyk P.A."/>
            <person name="Wortman J."/>
            <person name="Dyer P.S."/>
            <person name="Grigoriev I.V."/>
        </authorList>
    </citation>
    <scope>NUCLEOTIDE SEQUENCE [LARGE SCALE GENOMIC DNA]</scope>
    <source>
        <strain evidence="4">CBS 583.65</strain>
    </source>
</reference>
<protein>
    <submittedName>
        <fullName evidence="3">Uncharacterized protein</fullName>
    </submittedName>
</protein>
<dbReference type="VEuPathDB" id="FungiDB:ASPVEDRAFT_39808"/>
<gene>
    <name evidence="3" type="ORF">ASPVEDRAFT_39808</name>
</gene>
<feature type="compositionally biased region" description="Basic and acidic residues" evidence="1">
    <location>
        <begin position="24"/>
        <end position="41"/>
    </location>
</feature>
<evidence type="ECO:0000256" key="1">
    <source>
        <dbReference type="SAM" id="MobiDB-lite"/>
    </source>
</evidence>
<accession>A0A1L9PFS9</accession>
<keyword evidence="2" id="KW-0812">Transmembrane</keyword>
<evidence type="ECO:0000313" key="4">
    <source>
        <dbReference type="Proteomes" id="UP000184073"/>
    </source>
</evidence>
<organism evidence="3 4">
    <name type="scientific">Aspergillus versicolor CBS 583.65</name>
    <dbReference type="NCBI Taxonomy" id="1036611"/>
    <lineage>
        <taxon>Eukaryota</taxon>
        <taxon>Fungi</taxon>
        <taxon>Dikarya</taxon>
        <taxon>Ascomycota</taxon>
        <taxon>Pezizomycotina</taxon>
        <taxon>Eurotiomycetes</taxon>
        <taxon>Eurotiomycetidae</taxon>
        <taxon>Eurotiales</taxon>
        <taxon>Aspergillaceae</taxon>
        <taxon>Aspergillus</taxon>
        <taxon>Aspergillus subgen. Nidulantes</taxon>
    </lineage>
</organism>
<keyword evidence="2" id="KW-1133">Transmembrane helix</keyword>
<evidence type="ECO:0000313" key="3">
    <source>
        <dbReference type="EMBL" id="OJJ00360.1"/>
    </source>
</evidence>
<dbReference type="Proteomes" id="UP000184073">
    <property type="component" value="Unassembled WGS sequence"/>
</dbReference>
<keyword evidence="2" id="KW-0472">Membrane</keyword>
<dbReference type="EMBL" id="KV878127">
    <property type="protein sequence ID" value="OJJ00360.1"/>
    <property type="molecule type" value="Genomic_DNA"/>
</dbReference>
<dbReference type="AlphaFoldDB" id="A0A1L9PFS9"/>
<dbReference type="GeneID" id="63727519"/>
<feature type="transmembrane region" description="Helical" evidence="2">
    <location>
        <begin position="55"/>
        <end position="73"/>
    </location>
</feature>
<feature type="region of interest" description="Disordered" evidence="1">
    <location>
        <begin position="1"/>
        <end position="45"/>
    </location>
</feature>
<sequence>MELWPNDATRRSHSKTPGAAAGRSSRDQELKGKKEEKEKKAGKGGLRQRKFETSFFLLTLLISFLFPVAFSVSCHVSDVNEGQRRGWMKGAYRMDTREIFVSVYFRTAV</sequence>
<proteinExistence type="predicted"/>